<reference evidence="6 7" key="1">
    <citation type="submission" date="2019-01" db="EMBL/GenBank/DDBJ databases">
        <title>A draft genome assembly of the solar-powered sea slug Elysia chlorotica.</title>
        <authorList>
            <person name="Cai H."/>
            <person name="Li Q."/>
            <person name="Fang X."/>
            <person name="Li J."/>
            <person name="Curtis N.E."/>
            <person name="Altenburger A."/>
            <person name="Shibata T."/>
            <person name="Feng M."/>
            <person name="Maeda T."/>
            <person name="Schwartz J.A."/>
            <person name="Shigenobu S."/>
            <person name="Lundholm N."/>
            <person name="Nishiyama T."/>
            <person name="Yang H."/>
            <person name="Hasebe M."/>
            <person name="Li S."/>
            <person name="Pierce S.K."/>
            <person name="Wang J."/>
        </authorList>
    </citation>
    <scope>NUCLEOTIDE SEQUENCE [LARGE SCALE GENOMIC DNA]</scope>
    <source>
        <strain evidence="6">EC2010</strain>
        <tissue evidence="6">Whole organism of an adult</tissue>
    </source>
</reference>
<dbReference type="SUPFAM" id="SSF52833">
    <property type="entry name" value="Thioredoxin-like"/>
    <property type="match status" value="1"/>
</dbReference>
<dbReference type="InterPro" id="IPR036249">
    <property type="entry name" value="Thioredoxin-like_sf"/>
</dbReference>
<dbReference type="InterPro" id="IPR004045">
    <property type="entry name" value="Glutathione_S-Trfase_N"/>
</dbReference>
<sequence>MSTESTESTMAKESSGHSDGGASGDKAKTTPPPDDIIIYYFPTSYSSQKVLISVFEKNLKFKPTIVSLFHGQHMEPWYVRLNPHGAHVPVLVHGDKVISHPDRIIEYVDTLADTSGPQLVPPISDLVGQQVLKFQESLEKIPVDVISYGVIFHPQLSEGGCQLPVAIQRSMRENFANRLRYLITLSTVYPDLRDCYLAKSQTAAEKYDLITDQERVKGHIEQLGNFLNNVETELRQKYTLDASKIPEEMYLFGENLTVADIGLYVLITRLQLLGLLPLFVPSSCFPLVHCHYTLMAARPSVARLTQEVSRLRYTLILEDIKASGTYVALGLGAGLVLVAAYYLIRRLKTL</sequence>
<dbReference type="Pfam" id="PF13409">
    <property type="entry name" value="GST_N_2"/>
    <property type="match status" value="1"/>
</dbReference>
<evidence type="ECO:0000259" key="4">
    <source>
        <dbReference type="PROSITE" id="PS50404"/>
    </source>
</evidence>
<feature type="domain" description="GST C-terminal" evidence="5">
    <location>
        <begin position="162"/>
        <end position="315"/>
    </location>
</feature>
<dbReference type="STRING" id="188477.A0A433U6G4"/>
<comment type="similarity">
    <text evidence="1">Belongs to the GST superfamily.</text>
</comment>
<dbReference type="AlphaFoldDB" id="A0A433U6G4"/>
<dbReference type="GO" id="GO:0000266">
    <property type="term" value="P:mitochondrial fission"/>
    <property type="evidence" value="ECO:0007669"/>
    <property type="project" value="TreeGrafter"/>
</dbReference>
<evidence type="ECO:0000259" key="5">
    <source>
        <dbReference type="PROSITE" id="PS50405"/>
    </source>
</evidence>
<dbReference type="PROSITE" id="PS50405">
    <property type="entry name" value="GST_CTER"/>
    <property type="match status" value="1"/>
</dbReference>
<dbReference type="GO" id="GO:0005741">
    <property type="term" value="C:mitochondrial outer membrane"/>
    <property type="evidence" value="ECO:0007669"/>
    <property type="project" value="TreeGrafter"/>
</dbReference>
<name>A0A433U6G4_ELYCH</name>
<evidence type="ECO:0008006" key="8">
    <source>
        <dbReference type="Google" id="ProtNLM"/>
    </source>
</evidence>
<evidence type="ECO:0000313" key="6">
    <source>
        <dbReference type="EMBL" id="RUS89413.1"/>
    </source>
</evidence>
<keyword evidence="3" id="KW-0472">Membrane</keyword>
<dbReference type="PROSITE" id="PS50404">
    <property type="entry name" value="GST_NTER"/>
    <property type="match status" value="1"/>
</dbReference>
<keyword evidence="3" id="KW-1133">Transmembrane helix</keyword>
<gene>
    <name evidence="6" type="ORF">EGW08_002850</name>
</gene>
<dbReference type="Gene3D" id="1.20.1050.10">
    <property type="match status" value="1"/>
</dbReference>
<evidence type="ECO:0000313" key="7">
    <source>
        <dbReference type="Proteomes" id="UP000271974"/>
    </source>
</evidence>
<dbReference type="Gene3D" id="3.40.30.10">
    <property type="entry name" value="Glutaredoxin"/>
    <property type="match status" value="1"/>
</dbReference>
<protein>
    <recommendedName>
        <fullName evidence="8">GST N-terminal domain-containing protein</fullName>
    </recommendedName>
</protein>
<keyword evidence="7" id="KW-1185">Reference proteome</keyword>
<proteinExistence type="inferred from homology"/>
<keyword evidence="3" id="KW-0812">Transmembrane</keyword>
<feature type="region of interest" description="Disordered" evidence="2">
    <location>
        <begin position="1"/>
        <end position="30"/>
    </location>
</feature>
<dbReference type="EMBL" id="RQTK01000057">
    <property type="protein sequence ID" value="RUS89413.1"/>
    <property type="molecule type" value="Genomic_DNA"/>
</dbReference>
<dbReference type="PANTHER" id="PTHR44188">
    <property type="entry name" value="GDAP1, ISOFORM A"/>
    <property type="match status" value="1"/>
</dbReference>
<feature type="transmembrane region" description="Helical" evidence="3">
    <location>
        <begin position="326"/>
        <end position="344"/>
    </location>
</feature>
<dbReference type="Proteomes" id="UP000271974">
    <property type="component" value="Unassembled WGS sequence"/>
</dbReference>
<accession>A0A433U6G4</accession>
<dbReference type="InterPro" id="IPR010987">
    <property type="entry name" value="Glutathione-S-Trfase_C-like"/>
</dbReference>
<feature type="domain" description="GST N-terminal" evidence="4">
    <location>
        <begin position="34"/>
        <end position="116"/>
    </location>
</feature>
<evidence type="ECO:0000256" key="3">
    <source>
        <dbReference type="SAM" id="Phobius"/>
    </source>
</evidence>
<dbReference type="GO" id="GO:0008053">
    <property type="term" value="P:mitochondrial fusion"/>
    <property type="evidence" value="ECO:0007669"/>
    <property type="project" value="TreeGrafter"/>
</dbReference>
<dbReference type="OrthoDB" id="249703at2759"/>
<feature type="compositionally biased region" description="Polar residues" evidence="2">
    <location>
        <begin position="1"/>
        <end position="12"/>
    </location>
</feature>
<dbReference type="GO" id="GO:0006626">
    <property type="term" value="P:protein targeting to mitochondrion"/>
    <property type="evidence" value="ECO:0007669"/>
    <property type="project" value="TreeGrafter"/>
</dbReference>
<dbReference type="SUPFAM" id="SSF47616">
    <property type="entry name" value="GST C-terminal domain-like"/>
    <property type="match status" value="1"/>
</dbReference>
<organism evidence="6 7">
    <name type="scientific">Elysia chlorotica</name>
    <name type="common">Eastern emerald elysia</name>
    <name type="synonym">Sea slug</name>
    <dbReference type="NCBI Taxonomy" id="188477"/>
    <lineage>
        <taxon>Eukaryota</taxon>
        <taxon>Metazoa</taxon>
        <taxon>Spiralia</taxon>
        <taxon>Lophotrochozoa</taxon>
        <taxon>Mollusca</taxon>
        <taxon>Gastropoda</taxon>
        <taxon>Heterobranchia</taxon>
        <taxon>Euthyneura</taxon>
        <taxon>Panpulmonata</taxon>
        <taxon>Sacoglossa</taxon>
        <taxon>Placobranchoidea</taxon>
        <taxon>Plakobranchidae</taxon>
        <taxon>Elysia</taxon>
    </lineage>
</organism>
<evidence type="ECO:0000256" key="1">
    <source>
        <dbReference type="ARBA" id="ARBA00007409"/>
    </source>
</evidence>
<evidence type="ECO:0000256" key="2">
    <source>
        <dbReference type="SAM" id="MobiDB-lite"/>
    </source>
</evidence>
<comment type="caution">
    <text evidence="6">The sequence shown here is derived from an EMBL/GenBank/DDBJ whole genome shotgun (WGS) entry which is preliminary data.</text>
</comment>
<dbReference type="PANTHER" id="PTHR44188:SF1">
    <property type="entry name" value="GDAP1, ISOFORM A"/>
    <property type="match status" value="1"/>
</dbReference>
<dbReference type="InterPro" id="IPR036282">
    <property type="entry name" value="Glutathione-S-Trfase_C_sf"/>
</dbReference>